<evidence type="ECO:0000256" key="6">
    <source>
        <dbReference type="SAM" id="MobiDB-lite"/>
    </source>
</evidence>
<evidence type="ECO:0000313" key="7">
    <source>
        <dbReference type="EMBL" id="CAB0007355.1"/>
    </source>
</evidence>
<accession>A0A6H5GTM6</accession>
<keyword evidence="3" id="KW-0489">Methyltransferase</keyword>
<dbReference type="EMBL" id="CADCXU010019011">
    <property type="protein sequence ID" value="CAB0007355.1"/>
    <property type="molecule type" value="Genomic_DNA"/>
</dbReference>
<feature type="region of interest" description="Disordered" evidence="6">
    <location>
        <begin position="1"/>
        <end position="20"/>
    </location>
</feature>
<dbReference type="SUPFAM" id="SSF53335">
    <property type="entry name" value="S-adenosyl-L-methionine-dependent methyltransferases"/>
    <property type="match status" value="1"/>
</dbReference>
<evidence type="ECO:0000256" key="3">
    <source>
        <dbReference type="ARBA" id="ARBA00022603"/>
    </source>
</evidence>
<dbReference type="GO" id="GO:0032259">
    <property type="term" value="P:methylation"/>
    <property type="evidence" value="ECO:0007669"/>
    <property type="project" value="UniProtKB-KW"/>
</dbReference>
<comment type="similarity">
    <text evidence="1">Belongs to the carnosine N-methyltransferase family.</text>
</comment>
<protein>
    <recommendedName>
        <fullName evidence="2">carnosine N-methyltransferase</fullName>
        <ecNumber evidence="2">2.1.1.22</ecNumber>
    </recommendedName>
</protein>
<dbReference type="OrthoDB" id="978at2759"/>
<dbReference type="EC" id="2.1.1.22" evidence="2"/>
<dbReference type="GO" id="GO:0005829">
    <property type="term" value="C:cytosol"/>
    <property type="evidence" value="ECO:0007669"/>
    <property type="project" value="TreeGrafter"/>
</dbReference>
<dbReference type="AlphaFoldDB" id="A0A6H5GTM6"/>
<keyword evidence="8" id="KW-1185">Reference proteome</keyword>
<reference evidence="7 8" key="1">
    <citation type="submission" date="2020-02" db="EMBL/GenBank/DDBJ databases">
        <authorList>
            <person name="Ferguson B K."/>
        </authorList>
    </citation>
    <scope>NUCLEOTIDE SEQUENCE [LARGE SCALE GENOMIC DNA]</scope>
</reference>
<dbReference type="PANTHER" id="PTHR12303:SF6">
    <property type="entry name" value="CARNOSINE N-METHYLTRANSFERASE"/>
    <property type="match status" value="1"/>
</dbReference>
<dbReference type="PANTHER" id="PTHR12303">
    <property type="entry name" value="CARNOSINE N-METHYLTRANSFERASE"/>
    <property type="match status" value="1"/>
</dbReference>
<evidence type="ECO:0000256" key="5">
    <source>
        <dbReference type="ARBA" id="ARBA00022691"/>
    </source>
</evidence>
<dbReference type="GO" id="GO:0035498">
    <property type="term" value="P:carnosine metabolic process"/>
    <property type="evidence" value="ECO:0007669"/>
    <property type="project" value="TreeGrafter"/>
</dbReference>
<dbReference type="InterPro" id="IPR029063">
    <property type="entry name" value="SAM-dependent_MTases_sf"/>
</dbReference>
<keyword evidence="5" id="KW-0949">S-adenosyl-L-methionine</keyword>
<keyword evidence="4" id="KW-0808">Transferase</keyword>
<evidence type="ECO:0000256" key="1">
    <source>
        <dbReference type="ARBA" id="ARBA00010086"/>
    </source>
</evidence>
<evidence type="ECO:0000256" key="2">
    <source>
        <dbReference type="ARBA" id="ARBA00012003"/>
    </source>
</evidence>
<organism evidence="7 8">
    <name type="scientific">Nesidiocoris tenuis</name>
    <dbReference type="NCBI Taxonomy" id="355587"/>
    <lineage>
        <taxon>Eukaryota</taxon>
        <taxon>Metazoa</taxon>
        <taxon>Ecdysozoa</taxon>
        <taxon>Arthropoda</taxon>
        <taxon>Hexapoda</taxon>
        <taxon>Insecta</taxon>
        <taxon>Pterygota</taxon>
        <taxon>Neoptera</taxon>
        <taxon>Paraneoptera</taxon>
        <taxon>Hemiptera</taxon>
        <taxon>Heteroptera</taxon>
        <taxon>Panheteroptera</taxon>
        <taxon>Cimicomorpha</taxon>
        <taxon>Miridae</taxon>
        <taxon>Dicyphina</taxon>
        <taxon>Nesidiocoris</taxon>
    </lineage>
</organism>
<gene>
    <name evidence="7" type="ORF">NTEN_LOCUS12643</name>
</gene>
<proteinExistence type="inferred from homology"/>
<name>A0A6H5GTM6_9HEMI</name>
<dbReference type="Pfam" id="PF07942">
    <property type="entry name" value="CARME"/>
    <property type="match status" value="1"/>
</dbReference>
<dbReference type="Gene3D" id="3.40.50.150">
    <property type="entry name" value="Vaccinia Virus protein VP39"/>
    <property type="match status" value="1"/>
</dbReference>
<dbReference type="GO" id="GO:0005634">
    <property type="term" value="C:nucleus"/>
    <property type="evidence" value="ECO:0007669"/>
    <property type="project" value="TreeGrafter"/>
</dbReference>
<sequence length="459" mass="52887">MLADKTKISSPSTPKSDCESKVKFKDSNKMSSNSYVYAKHKRFFRCSTEGKQVDELVTLEHQLWCFQFLKFNDNHCNSAMAGEGNNYDQRVDTEEEREHFLKIIQAFKSYKTFANNLVLRRLSYIETLPETQQTALSRYKTSLQEILKCVALNHQIIEMITEDADSMFENPLNHSNNFRIPRPKVTLSDVDKVQVTLKQIYRDWTDDGVIERIQCYQPILDELEELFPSSLSEQKNSKWSRSDLNVLVPGAGLGRLAFEIATLGFSCEGNEFSLYMLFASNFILNKCPDVKLHKIYPWVMSCDNNLSSDSLLASVVFPDVNPTNLNEINSDGRRFSMVAGDFLEVYQKENEWDCVATCFFIDCANNVCTFIEKIFTILKPGGFWINLGPLQYHFSNSTEEESIEPTFEDVKLIIESAGFKLLRETTKLPTLYCQNRRSMLKQHYESVFFTCEKPNSPSL</sequence>
<evidence type="ECO:0000256" key="4">
    <source>
        <dbReference type="ARBA" id="ARBA00022679"/>
    </source>
</evidence>
<dbReference type="GO" id="GO:0030735">
    <property type="term" value="F:carnosine N-methyltransferase activity"/>
    <property type="evidence" value="ECO:0007669"/>
    <property type="project" value="UniProtKB-EC"/>
</dbReference>
<dbReference type="SMART" id="SM01296">
    <property type="entry name" value="N2227"/>
    <property type="match status" value="1"/>
</dbReference>
<dbReference type="InterPro" id="IPR012901">
    <property type="entry name" value="CARME"/>
</dbReference>
<dbReference type="Proteomes" id="UP000479000">
    <property type="component" value="Unassembled WGS sequence"/>
</dbReference>
<evidence type="ECO:0000313" key="8">
    <source>
        <dbReference type="Proteomes" id="UP000479000"/>
    </source>
</evidence>